<feature type="domain" description="Signal transduction histidine kinase internal region" evidence="2">
    <location>
        <begin position="165"/>
        <end position="242"/>
    </location>
</feature>
<dbReference type="Gene3D" id="3.30.565.10">
    <property type="entry name" value="Histidine kinase-like ATPase, C-terminal domain"/>
    <property type="match status" value="1"/>
</dbReference>
<accession>A0A1I6PQ97</accession>
<dbReference type="GO" id="GO:0016020">
    <property type="term" value="C:membrane"/>
    <property type="evidence" value="ECO:0007669"/>
    <property type="project" value="InterPro"/>
</dbReference>
<dbReference type="STRING" id="593133.SAMN04488006_1251"/>
<dbReference type="Pfam" id="PF06580">
    <property type="entry name" value="His_kinase"/>
    <property type="match status" value="1"/>
</dbReference>
<keyword evidence="1" id="KW-0472">Membrane</keyword>
<dbReference type="InterPro" id="IPR050640">
    <property type="entry name" value="Bact_2-comp_sensor_kinase"/>
</dbReference>
<gene>
    <name evidence="3" type="ORF">SAMN04488006_1251</name>
</gene>
<feature type="transmembrane region" description="Helical" evidence="1">
    <location>
        <begin position="81"/>
        <end position="104"/>
    </location>
</feature>
<dbReference type="GO" id="GO:0000155">
    <property type="term" value="F:phosphorelay sensor kinase activity"/>
    <property type="evidence" value="ECO:0007669"/>
    <property type="project" value="InterPro"/>
</dbReference>
<sequence length="352" mass="41828">MSFSKLKWLENSSIKIPLKYHLLFWGSYFVFNVIRWGSYFDDYWYSLKSNLVEFPLHIIIVYFNIYYLIPKYILTRKFKRYILFLLFSLCILYCIRTGLNFLLVTKNIWPEAEGTQQAFTFNHIVAVVLGELYVVALVSAIKLTFDWIYEKRRAEDLQKIQLSTELDFLKSQIQPHFFFNTLNNLYALTLQKSDTAPNVVLKLSDIMQYVLYDVKEPVISLFDEINYIQNYLDLEKLRYGDKVNSKINIIGNIEDVKVPPLLFLPFIENCFKHGAQENESIQVRIKFEIINNKTLKFCVKNSFVHINDTTQKHGIGIKNVKRRLQLLFNNNFKLKTFVKKQHYFVKLKIPIQ</sequence>
<protein>
    <submittedName>
        <fullName evidence="3">Histidine kinase</fullName>
    </submittedName>
</protein>
<evidence type="ECO:0000313" key="3">
    <source>
        <dbReference type="EMBL" id="SFS42215.1"/>
    </source>
</evidence>
<reference evidence="4" key="1">
    <citation type="submission" date="2016-10" db="EMBL/GenBank/DDBJ databases">
        <authorList>
            <person name="Varghese N."/>
            <person name="Submissions S."/>
        </authorList>
    </citation>
    <scope>NUCLEOTIDE SEQUENCE [LARGE SCALE GENOMIC DNA]</scope>
    <source>
        <strain evidence="4">DSM 24450</strain>
    </source>
</reference>
<dbReference type="InterPro" id="IPR036890">
    <property type="entry name" value="HATPase_C_sf"/>
</dbReference>
<dbReference type="EMBL" id="FOZP01000002">
    <property type="protein sequence ID" value="SFS42215.1"/>
    <property type="molecule type" value="Genomic_DNA"/>
</dbReference>
<feature type="transmembrane region" description="Helical" evidence="1">
    <location>
        <begin position="20"/>
        <end position="39"/>
    </location>
</feature>
<feature type="transmembrane region" description="Helical" evidence="1">
    <location>
        <begin position="124"/>
        <end position="145"/>
    </location>
</feature>
<keyword evidence="1" id="KW-0812">Transmembrane</keyword>
<dbReference type="Proteomes" id="UP000199312">
    <property type="component" value="Unassembled WGS sequence"/>
</dbReference>
<proteinExistence type="predicted"/>
<dbReference type="PANTHER" id="PTHR34220:SF7">
    <property type="entry name" value="SENSOR HISTIDINE KINASE YPDA"/>
    <property type="match status" value="1"/>
</dbReference>
<evidence type="ECO:0000259" key="2">
    <source>
        <dbReference type="Pfam" id="PF06580"/>
    </source>
</evidence>
<dbReference type="InterPro" id="IPR010559">
    <property type="entry name" value="Sig_transdc_His_kin_internal"/>
</dbReference>
<organism evidence="3 4">
    <name type="scientific">Lutibacter maritimus</name>
    <dbReference type="NCBI Taxonomy" id="593133"/>
    <lineage>
        <taxon>Bacteria</taxon>
        <taxon>Pseudomonadati</taxon>
        <taxon>Bacteroidota</taxon>
        <taxon>Flavobacteriia</taxon>
        <taxon>Flavobacteriales</taxon>
        <taxon>Flavobacteriaceae</taxon>
        <taxon>Lutibacter</taxon>
    </lineage>
</organism>
<dbReference type="AlphaFoldDB" id="A0A1I6PQ97"/>
<dbReference type="PANTHER" id="PTHR34220">
    <property type="entry name" value="SENSOR HISTIDINE KINASE YPDA"/>
    <property type="match status" value="1"/>
</dbReference>
<name>A0A1I6PQ97_9FLAO</name>
<keyword evidence="4" id="KW-1185">Reference proteome</keyword>
<keyword evidence="3" id="KW-0808">Transferase</keyword>
<evidence type="ECO:0000256" key="1">
    <source>
        <dbReference type="SAM" id="Phobius"/>
    </source>
</evidence>
<dbReference type="RefSeq" id="WP_245780609.1">
    <property type="nucleotide sequence ID" value="NZ_FOZP01000002.1"/>
</dbReference>
<feature type="transmembrane region" description="Helical" evidence="1">
    <location>
        <begin position="51"/>
        <end position="69"/>
    </location>
</feature>
<evidence type="ECO:0000313" key="4">
    <source>
        <dbReference type="Proteomes" id="UP000199312"/>
    </source>
</evidence>
<keyword evidence="3" id="KW-0418">Kinase</keyword>
<keyword evidence="1" id="KW-1133">Transmembrane helix</keyword>